<dbReference type="AlphaFoldDB" id="A0A9P7DY94"/>
<dbReference type="OrthoDB" id="10052615at2759"/>
<dbReference type="PANTHER" id="PTHR15526:SF5">
    <property type="entry name" value="MUSKELIN"/>
    <property type="match status" value="1"/>
</dbReference>
<dbReference type="Pfam" id="PF06588">
    <property type="entry name" value="Muskelin_N"/>
    <property type="match status" value="1"/>
</dbReference>
<evidence type="ECO:0000313" key="3">
    <source>
        <dbReference type="EMBL" id="KAG1806116.1"/>
    </source>
</evidence>
<dbReference type="GO" id="GO:0005737">
    <property type="term" value="C:cytoplasm"/>
    <property type="evidence" value="ECO:0007669"/>
    <property type="project" value="TreeGrafter"/>
</dbReference>
<name>A0A9P7DY94_9AGAM</name>
<dbReference type="Proteomes" id="UP000807769">
    <property type="component" value="Unassembled WGS sequence"/>
</dbReference>
<evidence type="ECO:0000259" key="2">
    <source>
        <dbReference type="Pfam" id="PF06588"/>
    </source>
</evidence>
<dbReference type="GeneID" id="64630975"/>
<dbReference type="RefSeq" id="XP_041187637.1">
    <property type="nucleotide sequence ID" value="XM_041336959.1"/>
</dbReference>
<protein>
    <recommendedName>
        <fullName evidence="2">Muskelin N-terminal domain-containing protein</fullName>
    </recommendedName>
</protein>
<proteinExistence type="predicted"/>
<evidence type="ECO:0000313" key="4">
    <source>
        <dbReference type="Proteomes" id="UP000807769"/>
    </source>
</evidence>
<comment type="caution">
    <text evidence="3">The sequence shown here is derived from an EMBL/GenBank/DDBJ whole genome shotgun (WGS) entry which is preliminary data.</text>
</comment>
<organism evidence="3 4">
    <name type="scientific">Suillus subaureus</name>
    <dbReference type="NCBI Taxonomy" id="48587"/>
    <lineage>
        <taxon>Eukaryota</taxon>
        <taxon>Fungi</taxon>
        <taxon>Dikarya</taxon>
        <taxon>Basidiomycota</taxon>
        <taxon>Agaricomycotina</taxon>
        <taxon>Agaricomycetes</taxon>
        <taxon>Agaricomycetidae</taxon>
        <taxon>Boletales</taxon>
        <taxon>Suillineae</taxon>
        <taxon>Suillaceae</taxon>
        <taxon>Suillus</taxon>
    </lineage>
</organism>
<keyword evidence="1" id="KW-0677">Repeat</keyword>
<gene>
    <name evidence="3" type="ORF">BJ212DRAFT_1389716</name>
</gene>
<dbReference type="EMBL" id="JABBWG010000048">
    <property type="protein sequence ID" value="KAG1806116.1"/>
    <property type="molecule type" value="Genomic_DNA"/>
</dbReference>
<evidence type="ECO:0000256" key="1">
    <source>
        <dbReference type="ARBA" id="ARBA00022737"/>
    </source>
</evidence>
<dbReference type="InterPro" id="IPR052456">
    <property type="entry name" value="CTLH_complex_component"/>
</dbReference>
<feature type="domain" description="Muskelin N-terminal" evidence="2">
    <location>
        <begin position="19"/>
        <end position="72"/>
    </location>
</feature>
<dbReference type="Gene3D" id="2.60.120.260">
    <property type="entry name" value="Galactose-binding domain-like"/>
    <property type="match status" value="1"/>
</dbReference>
<dbReference type="PANTHER" id="PTHR15526">
    <property type="entry name" value="MUSKELIN"/>
    <property type="match status" value="1"/>
</dbReference>
<keyword evidence="4" id="KW-1185">Reference proteome</keyword>
<dbReference type="InterPro" id="IPR010565">
    <property type="entry name" value="Muskelin_N"/>
</dbReference>
<accession>A0A9P7DY94</accession>
<sequence length="74" mass="8044">MSATWATSSQPTMPPAQPMTYAIAGCSEHSGNYVPENILVDTPQDPSSRWSGAQQLPTAKQWILLKLETLSVRA</sequence>
<reference evidence="3" key="1">
    <citation type="journal article" date="2020" name="New Phytol.">
        <title>Comparative genomics reveals dynamic genome evolution in host specialist ectomycorrhizal fungi.</title>
        <authorList>
            <person name="Lofgren L.A."/>
            <person name="Nguyen N.H."/>
            <person name="Vilgalys R."/>
            <person name="Ruytinx J."/>
            <person name="Liao H.L."/>
            <person name="Branco S."/>
            <person name="Kuo A."/>
            <person name="LaButti K."/>
            <person name="Lipzen A."/>
            <person name="Andreopoulos W."/>
            <person name="Pangilinan J."/>
            <person name="Riley R."/>
            <person name="Hundley H."/>
            <person name="Na H."/>
            <person name="Barry K."/>
            <person name="Grigoriev I.V."/>
            <person name="Stajich J.E."/>
            <person name="Kennedy P.G."/>
        </authorList>
    </citation>
    <scope>NUCLEOTIDE SEQUENCE</scope>
    <source>
        <strain evidence="3">MN1</strain>
    </source>
</reference>